<evidence type="ECO:0000256" key="1">
    <source>
        <dbReference type="SAM" id="Phobius"/>
    </source>
</evidence>
<dbReference type="AlphaFoldDB" id="A0A0K8P5L7"/>
<comment type="caution">
    <text evidence="2">The sequence shown here is derived from an EMBL/GenBank/DDBJ whole genome shotgun (WGS) entry which is preliminary data.</text>
</comment>
<reference evidence="2 3" key="2">
    <citation type="journal article" date="2016" name="Science">
        <title>A bacterium that degrades and assimilates poly(ethylene terephthalate).</title>
        <authorList>
            <person name="Yoshida S."/>
            <person name="Hiraga K."/>
            <person name="Takehana T."/>
            <person name="Taniguchi I."/>
            <person name="Yamaji H."/>
            <person name="Maeda Y."/>
            <person name="Toyohara K."/>
            <person name="Miyamoto K."/>
            <person name="Kimura Y."/>
            <person name="Oda K."/>
        </authorList>
    </citation>
    <scope>NUCLEOTIDE SEQUENCE [LARGE SCALE GENOMIC DNA]</scope>
    <source>
        <strain evidence="3">NBRC 110686 / TISTR 2288 / 201-F6</strain>
    </source>
</reference>
<accession>A0A0K8P5L7</accession>
<evidence type="ECO:0000313" key="3">
    <source>
        <dbReference type="Proteomes" id="UP000037660"/>
    </source>
</evidence>
<dbReference type="RefSeq" id="WP_157549179.1">
    <property type="nucleotide sequence ID" value="NZ_BBYR01000063.1"/>
</dbReference>
<dbReference type="STRING" id="1547922.ISF6_4101"/>
<gene>
    <name evidence="2" type="ORF">ISF6_4101</name>
</gene>
<keyword evidence="1" id="KW-1133">Transmembrane helix</keyword>
<dbReference type="Proteomes" id="UP000037660">
    <property type="component" value="Unassembled WGS sequence"/>
</dbReference>
<sequence length="69" mass="7136">MLLGIPGLLLLANPRLLPLGLALCWAAWWVYERSSLRASDALMGAVLLLGGLGAAVVAGQGLWQVIAGP</sequence>
<keyword evidence="1" id="KW-0812">Transmembrane</keyword>
<dbReference type="EMBL" id="BBYR01000063">
    <property type="protein sequence ID" value="GAP37907.1"/>
    <property type="molecule type" value="Genomic_DNA"/>
</dbReference>
<organism evidence="2 3">
    <name type="scientific">Piscinibacter sakaiensis</name>
    <name type="common">Ideonella sakaiensis</name>
    <dbReference type="NCBI Taxonomy" id="1547922"/>
    <lineage>
        <taxon>Bacteria</taxon>
        <taxon>Pseudomonadati</taxon>
        <taxon>Pseudomonadota</taxon>
        <taxon>Betaproteobacteria</taxon>
        <taxon>Burkholderiales</taxon>
        <taxon>Sphaerotilaceae</taxon>
        <taxon>Piscinibacter</taxon>
    </lineage>
</organism>
<keyword evidence="3" id="KW-1185">Reference proteome</keyword>
<feature type="transmembrane region" description="Helical" evidence="1">
    <location>
        <begin position="43"/>
        <end position="66"/>
    </location>
</feature>
<protein>
    <submittedName>
        <fullName evidence="2">Uncharacterized protein</fullName>
    </submittedName>
</protein>
<keyword evidence="1" id="KW-0472">Membrane</keyword>
<feature type="transmembrane region" description="Helical" evidence="1">
    <location>
        <begin position="12"/>
        <end position="31"/>
    </location>
</feature>
<proteinExistence type="predicted"/>
<reference evidence="3" key="1">
    <citation type="submission" date="2015-07" db="EMBL/GenBank/DDBJ databases">
        <title>Discovery of a poly(ethylene terephthalate assimilation.</title>
        <authorList>
            <person name="Yoshida S."/>
            <person name="Hiraga K."/>
            <person name="Takehana T."/>
            <person name="Taniguchi I."/>
            <person name="Yamaji H."/>
            <person name="Maeda Y."/>
            <person name="Toyohara K."/>
            <person name="Miyamoto K."/>
            <person name="Kimura Y."/>
            <person name="Oda K."/>
        </authorList>
    </citation>
    <scope>NUCLEOTIDE SEQUENCE [LARGE SCALE GENOMIC DNA]</scope>
    <source>
        <strain evidence="3">NBRC 110686 / TISTR 2288 / 201-F6</strain>
    </source>
</reference>
<name>A0A0K8P5L7_PISS1</name>
<evidence type="ECO:0000313" key="2">
    <source>
        <dbReference type="EMBL" id="GAP37907.1"/>
    </source>
</evidence>